<dbReference type="Proteomes" id="UP001338582">
    <property type="component" value="Chromosome 1"/>
</dbReference>
<dbReference type="SUPFAM" id="SSF46934">
    <property type="entry name" value="UBA-like"/>
    <property type="match status" value="1"/>
</dbReference>
<evidence type="ECO:0000313" key="3">
    <source>
        <dbReference type="EMBL" id="WPK23857.1"/>
    </source>
</evidence>
<evidence type="ECO:0000313" key="4">
    <source>
        <dbReference type="Proteomes" id="UP001338582"/>
    </source>
</evidence>
<evidence type="ECO:0000259" key="2">
    <source>
        <dbReference type="PROSITE" id="PS50030"/>
    </source>
</evidence>
<evidence type="ECO:0000256" key="1">
    <source>
        <dbReference type="SAM" id="MobiDB-lite"/>
    </source>
</evidence>
<dbReference type="KEGG" id="asau:88172175"/>
<dbReference type="GeneID" id="88172175"/>
<dbReference type="Pfam" id="PF00627">
    <property type="entry name" value="UBA"/>
    <property type="match status" value="1"/>
</dbReference>
<dbReference type="Gene3D" id="1.10.8.10">
    <property type="entry name" value="DNA helicase RuvA subunit, C-terminal domain"/>
    <property type="match status" value="1"/>
</dbReference>
<dbReference type="PANTHER" id="PTHR39597:SF1">
    <property type="entry name" value="UBA DOMAIN-CONTAINING PROTEIN RUP1"/>
    <property type="match status" value="1"/>
</dbReference>
<dbReference type="PROSITE" id="PS50030">
    <property type="entry name" value="UBA"/>
    <property type="match status" value="1"/>
</dbReference>
<dbReference type="CDD" id="cd14291">
    <property type="entry name" value="UBA1_NUB1_like"/>
    <property type="match status" value="1"/>
</dbReference>
<dbReference type="InterPro" id="IPR009060">
    <property type="entry name" value="UBA-like_sf"/>
</dbReference>
<accession>A0AAX4H5X5</accession>
<dbReference type="InterPro" id="IPR055335">
    <property type="entry name" value="Ucp6/RUP1"/>
</dbReference>
<feature type="region of interest" description="Disordered" evidence="1">
    <location>
        <begin position="549"/>
        <end position="592"/>
    </location>
</feature>
<dbReference type="GO" id="GO:0005829">
    <property type="term" value="C:cytosol"/>
    <property type="evidence" value="ECO:0007669"/>
    <property type="project" value="TreeGrafter"/>
</dbReference>
<name>A0AAX4H5X5_9ASCO</name>
<reference evidence="3 4" key="1">
    <citation type="submission" date="2023-10" db="EMBL/GenBank/DDBJ databases">
        <title>Draft Genome Sequence of Candida saopaulonensis from a very Premature Infant with Sepsis.</title>
        <authorList>
            <person name="Ning Y."/>
            <person name="Dai R."/>
            <person name="Xiao M."/>
            <person name="Xu Y."/>
            <person name="Yan Q."/>
            <person name="Zhang L."/>
        </authorList>
    </citation>
    <scope>NUCLEOTIDE SEQUENCE [LARGE SCALE GENOMIC DNA]</scope>
    <source>
        <strain evidence="3 4">19XY460</strain>
    </source>
</reference>
<organism evidence="3 4">
    <name type="scientific">Australozyma saopauloensis</name>
    <dbReference type="NCBI Taxonomy" id="291208"/>
    <lineage>
        <taxon>Eukaryota</taxon>
        <taxon>Fungi</taxon>
        <taxon>Dikarya</taxon>
        <taxon>Ascomycota</taxon>
        <taxon>Saccharomycotina</taxon>
        <taxon>Pichiomycetes</taxon>
        <taxon>Metschnikowiaceae</taxon>
        <taxon>Australozyma</taxon>
    </lineage>
</organism>
<dbReference type="GO" id="GO:0005634">
    <property type="term" value="C:nucleus"/>
    <property type="evidence" value="ECO:0007669"/>
    <property type="project" value="TreeGrafter"/>
</dbReference>
<dbReference type="EMBL" id="CP138894">
    <property type="protein sequence ID" value="WPK23857.1"/>
    <property type="molecule type" value="Genomic_DNA"/>
</dbReference>
<dbReference type="AlphaFoldDB" id="A0AAX4H5X5"/>
<feature type="compositionally biased region" description="Basic and acidic residues" evidence="1">
    <location>
        <begin position="556"/>
        <end position="572"/>
    </location>
</feature>
<gene>
    <name evidence="3" type="ORF">PUMCH_001107</name>
</gene>
<dbReference type="InterPro" id="IPR015940">
    <property type="entry name" value="UBA"/>
</dbReference>
<dbReference type="PANTHER" id="PTHR39597">
    <property type="entry name" value="UBA DOMAIN-CONTAINING PROTEIN RUP1"/>
    <property type="match status" value="1"/>
</dbReference>
<dbReference type="RefSeq" id="XP_062876243.1">
    <property type="nucleotide sequence ID" value="XM_063020173.1"/>
</dbReference>
<dbReference type="SMART" id="SM00165">
    <property type="entry name" value="UBA"/>
    <property type="match status" value="1"/>
</dbReference>
<feature type="domain" description="UBA" evidence="2">
    <location>
        <begin position="2"/>
        <end position="41"/>
    </location>
</feature>
<proteinExistence type="predicted"/>
<sequence length="612" mass="69265">MPSDNDIQTLQEMGFSRKQAIEALEATGNDVTNAIAHLFGDLPPAPPSLPLRDSSVQPQTSVQIRNPNEIPQFVGEYASSAGSDPFADYPSLQKPGYSEEWDANETTIKESDEVDLVHIEDQNGSESVSIQQEIERSDTLDSDMSFALPENIKTERNLFPMILAKDQKNKCWPPLLSILCSYLPFAKAVLEADATDDVVKDLQRIVYFFMHYSESKRWYIDASRITEAFLREANFQFMDEEVVLRMIEKLVATVPTLRDIFVTLIETSDDENKADLMVLEVESDSRLPTLYETLNEMIWHKDFSMLGCVKFDTVAPLMTYQLVCDEETYTTPFDLCEIHYPEIYSALYVDTIKEQIELIKQAQTAHHELARKLMGLNFFEGKRIDNMLDASKTALANLSNGVSEDLSSLKSQLSELRTTELANQSKYKETASPERLKSFDKIILANPQLKAYILIGVIISESKFYVRSNNQWIQMEDNEAIEFDEVKEIVRDVSRRGPHVITLIYADSTTLIKSENEITTDPLESASSDLIELDSASLELQACKSEGSAEVTEFPEVTHEPQELKKIEKAEAEPTDLTEVPEKSQTKENSTIRVKPELAQQFAAEESDVSIY</sequence>
<keyword evidence="4" id="KW-1185">Reference proteome</keyword>
<dbReference type="GO" id="GO:0016579">
    <property type="term" value="P:protein deubiquitination"/>
    <property type="evidence" value="ECO:0007669"/>
    <property type="project" value="TreeGrafter"/>
</dbReference>
<protein>
    <recommendedName>
        <fullName evidence="2">UBA domain-containing protein</fullName>
    </recommendedName>
</protein>